<dbReference type="EMBL" id="NQKI01000021">
    <property type="protein sequence ID" value="OZY58838.1"/>
    <property type="molecule type" value="Genomic_DNA"/>
</dbReference>
<dbReference type="Gene3D" id="2.30.29.190">
    <property type="match status" value="1"/>
</dbReference>
<dbReference type="Pfam" id="PF18629">
    <property type="entry name" value="DUF5629"/>
    <property type="match status" value="1"/>
</dbReference>
<reference evidence="2 3" key="1">
    <citation type="submission" date="2017-08" db="EMBL/GenBank/DDBJ databases">
        <title>Genomic and metabolic characterisation of spoilage-associated Pseudomonas species.</title>
        <authorList>
            <person name="Stanborough T."/>
            <person name="Fegan N."/>
            <person name="Powell S.M."/>
            <person name="Singh T."/>
            <person name="Tamplin M.L."/>
            <person name="Chandry P.S."/>
        </authorList>
    </citation>
    <scope>NUCLEOTIDE SEQUENCE [LARGE SCALE GENOMIC DNA]</scope>
    <source>
        <strain evidence="2 3">L1802</strain>
    </source>
</reference>
<accession>A0A266N8J4</accession>
<sequence length="99" mass="11018">MSDSNQTLRAALETSDMLIIDGLHAWDFSLDDVQLLIKCMDGRAEKRWRFVTQQLEVSVFDESLQSWTLVGDSGEHRLVCLSAVSASNDDEVGEVADEA</sequence>
<dbReference type="OrthoDB" id="7013999at2"/>
<dbReference type="RefSeq" id="WP_094993955.1">
    <property type="nucleotide sequence ID" value="NZ_NQKI01000021.1"/>
</dbReference>
<name>A0A266N8J4_9PSED</name>
<organism evidence="2 3">
    <name type="scientific">Pseudomonas lundensis</name>
    <dbReference type="NCBI Taxonomy" id="86185"/>
    <lineage>
        <taxon>Bacteria</taxon>
        <taxon>Pseudomonadati</taxon>
        <taxon>Pseudomonadota</taxon>
        <taxon>Gammaproteobacteria</taxon>
        <taxon>Pseudomonadales</taxon>
        <taxon>Pseudomonadaceae</taxon>
        <taxon>Pseudomonas</taxon>
    </lineage>
</organism>
<evidence type="ECO:0000313" key="2">
    <source>
        <dbReference type="EMBL" id="OZY58838.1"/>
    </source>
</evidence>
<dbReference type="AlphaFoldDB" id="A0A266N8J4"/>
<proteinExistence type="predicted"/>
<protein>
    <recommendedName>
        <fullName evidence="1">DUF5629 domain-containing protein</fullName>
    </recommendedName>
</protein>
<evidence type="ECO:0000259" key="1">
    <source>
        <dbReference type="Pfam" id="PF18629"/>
    </source>
</evidence>
<comment type="caution">
    <text evidence="2">The sequence shown here is derived from an EMBL/GenBank/DDBJ whole genome shotgun (WGS) entry which is preliminary data.</text>
</comment>
<dbReference type="InterPro" id="IPR041081">
    <property type="entry name" value="DUF5629"/>
</dbReference>
<feature type="domain" description="DUF5629" evidence="1">
    <location>
        <begin position="34"/>
        <end position="84"/>
    </location>
</feature>
<gene>
    <name evidence="2" type="ORF">CJF39_14025</name>
</gene>
<evidence type="ECO:0000313" key="3">
    <source>
        <dbReference type="Proteomes" id="UP000215788"/>
    </source>
</evidence>
<dbReference type="Proteomes" id="UP000215788">
    <property type="component" value="Unassembled WGS sequence"/>
</dbReference>